<evidence type="ECO:0000256" key="4">
    <source>
        <dbReference type="ARBA" id="ARBA00022679"/>
    </source>
</evidence>
<evidence type="ECO:0000256" key="5">
    <source>
        <dbReference type="ARBA" id="ARBA00022692"/>
    </source>
</evidence>
<dbReference type="Proteomes" id="UP000244069">
    <property type="component" value="Unassembled WGS sequence"/>
</dbReference>
<evidence type="ECO:0000256" key="8">
    <source>
        <dbReference type="ARBA" id="ARBA00023169"/>
    </source>
</evidence>
<keyword evidence="7 9" id="KW-0472">Membrane</keyword>
<dbReference type="Pfam" id="PF02397">
    <property type="entry name" value="Bac_transf"/>
    <property type="match status" value="1"/>
</dbReference>
<keyword evidence="4 11" id="KW-0808">Transferase</keyword>
<evidence type="ECO:0000256" key="2">
    <source>
        <dbReference type="ARBA" id="ARBA00006464"/>
    </source>
</evidence>
<accession>A0A2T6B492</accession>
<dbReference type="GO" id="GO:0016780">
    <property type="term" value="F:phosphotransferase activity, for other substituted phosphate groups"/>
    <property type="evidence" value="ECO:0007669"/>
    <property type="project" value="TreeGrafter"/>
</dbReference>
<dbReference type="AlphaFoldDB" id="A0A2T6B492"/>
<evidence type="ECO:0000256" key="6">
    <source>
        <dbReference type="ARBA" id="ARBA00022989"/>
    </source>
</evidence>
<dbReference type="GO" id="GO:0005886">
    <property type="term" value="C:plasma membrane"/>
    <property type="evidence" value="ECO:0007669"/>
    <property type="project" value="UniProtKB-SubCell"/>
</dbReference>
<evidence type="ECO:0000313" key="11">
    <source>
        <dbReference type="EMBL" id="PTX50843.1"/>
    </source>
</evidence>
<keyword evidence="8" id="KW-0270">Exopolysaccharide synthesis</keyword>
<evidence type="ECO:0000259" key="10">
    <source>
        <dbReference type="Pfam" id="PF02397"/>
    </source>
</evidence>
<dbReference type="GO" id="GO:0000271">
    <property type="term" value="P:polysaccharide biosynthetic process"/>
    <property type="evidence" value="ECO:0007669"/>
    <property type="project" value="UniProtKB-KW"/>
</dbReference>
<feature type="transmembrane region" description="Helical" evidence="9">
    <location>
        <begin position="41"/>
        <end position="63"/>
    </location>
</feature>
<evidence type="ECO:0000256" key="9">
    <source>
        <dbReference type="SAM" id="Phobius"/>
    </source>
</evidence>
<feature type="domain" description="Bacterial sugar transferase" evidence="10">
    <location>
        <begin position="36"/>
        <end position="224"/>
    </location>
</feature>
<gene>
    <name evidence="11" type="ORF">C8N44_104202</name>
</gene>
<evidence type="ECO:0000256" key="1">
    <source>
        <dbReference type="ARBA" id="ARBA00004236"/>
    </source>
</evidence>
<reference evidence="11 12" key="1">
    <citation type="submission" date="2018-04" db="EMBL/GenBank/DDBJ databases">
        <title>Genomic Encyclopedia of Archaeal and Bacterial Type Strains, Phase II (KMG-II): from individual species to whole genera.</title>
        <authorList>
            <person name="Goeker M."/>
        </authorList>
    </citation>
    <scope>NUCLEOTIDE SEQUENCE [LARGE SCALE GENOMIC DNA]</scope>
    <source>
        <strain evidence="11 12">DSM 29329</strain>
    </source>
</reference>
<dbReference type="OrthoDB" id="9808602at2"/>
<protein>
    <submittedName>
        <fullName evidence="11">Lipopolysaccharide/colanic/teichoic acid biosynthesis glycosyltransferase</fullName>
    </submittedName>
</protein>
<keyword evidence="12" id="KW-1185">Reference proteome</keyword>
<dbReference type="PANTHER" id="PTHR30576:SF4">
    <property type="entry name" value="UNDECAPRENYL-PHOSPHATE GALACTOSE PHOSPHOTRANSFERASE"/>
    <property type="match status" value="1"/>
</dbReference>
<keyword evidence="6 9" id="KW-1133">Transmembrane helix</keyword>
<proteinExistence type="inferred from homology"/>
<comment type="subcellular location">
    <subcellularLocation>
        <location evidence="1">Cell membrane</location>
    </subcellularLocation>
</comment>
<keyword evidence="3" id="KW-1003">Cell membrane</keyword>
<sequence>MTEITRTLRGNDFDKFIDDSVFATKPRGSLYRDGFKRALDIVLVLIAALPVMIVIGMLALIVARDGASPFYFQKRVGRGGRVFRMMKLRSMVPNADSLLEAHLAADPEARAEWNRDQKLRNDPRITPIGRFIRKASFDELPQLWNVLKGDMALVGPRPMMVEQQDLYPGSAYYALRPGLTGPWQVSARNDSSFAERSHYDTGYLRDISFTTDLRIIAKTVDVVARGTGC</sequence>
<name>A0A2T6B492_9RHOB</name>
<organism evidence="11 12">
    <name type="scientific">Allosediminivita pacifica</name>
    <dbReference type="NCBI Taxonomy" id="1267769"/>
    <lineage>
        <taxon>Bacteria</taxon>
        <taxon>Pseudomonadati</taxon>
        <taxon>Pseudomonadota</taxon>
        <taxon>Alphaproteobacteria</taxon>
        <taxon>Rhodobacterales</taxon>
        <taxon>Paracoccaceae</taxon>
        <taxon>Allosediminivita</taxon>
    </lineage>
</organism>
<dbReference type="PANTHER" id="PTHR30576">
    <property type="entry name" value="COLANIC BIOSYNTHESIS UDP-GLUCOSE LIPID CARRIER TRANSFERASE"/>
    <property type="match status" value="1"/>
</dbReference>
<evidence type="ECO:0000256" key="7">
    <source>
        <dbReference type="ARBA" id="ARBA00023136"/>
    </source>
</evidence>
<evidence type="ECO:0000256" key="3">
    <source>
        <dbReference type="ARBA" id="ARBA00022475"/>
    </source>
</evidence>
<keyword evidence="5 9" id="KW-0812">Transmembrane</keyword>
<comment type="caution">
    <text evidence="11">The sequence shown here is derived from an EMBL/GenBank/DDBJ whole genome shotgun (WGS) entry which is preliminary data.</text>
</comment>
<dbReference type="InterPro" id="IPR003362">
    <property type="entry name" value="Bact_transf"/>
</dbReference>
<comment type="similarity">
    <text evidence="2">Belongs to the bacterial sugar transferase family.</text>
</comment>
<dbReference type="EMBL" id="QBKN01000004">
    <property type="protein sequence ID" value="PTX50843.1"/>
    <property type="molecule type" value="Genomic_DNA"/>
</dbReference>
<dbReference type="RefSeq" id="WP_107975045.1">
    <property type="nucleotide sequence ID" value="NZ_BMEZ01000004.1"/>
</dbReference>
<evidence type="ECO:0000313" key="12">
    <source>
        <dbReference type="Proteomes" id="UP000244069"/>
    </source>
</evidence>